<dbReference type="RefSeq" id="WP_343045622.1">
    <property type="nucleotide sequence ID" value="NZ_BAAAPP010000005.1"/>
</dbReference>
<keyword evidence="3" id="KW-1185">Reference proteome</keyword>
<dbReference type="SUPFAM" id="SSF55729">
    <property type="entry name" value="Acyl-CoA N-acyltransferases (Nat)"/>
    <property type="match status" value="1"/>
</dbReference>
<dbReference type="PROSITE" id="PS51186">
    <property type="entry name" value="GNAT"/>
    <property type="match status" value="1"/>
</dbReference>
<dbReference type="Proteomes" id="UP000537326">
    <property type="component" value="Unassembled WGS sequence"/>
</dbReference>
<reference evidence="2 3" key="1">
    <citation type="submission" date="2020-07" db="EMBL/GenBank/DDBJ databases">
        <title>Sequencing the genomes of 1000 actinobacteria strains.</title>
        <authorList>
            <person name="Klenk H.-P."/>
        </authorList>
    </citation>
    <scope>NUCLEOTIDE SEQUENCE [LARGE SCALE GENOMIC DNA]</scope>
    <source>
        <strain evidence="2 3">DSM 18248</strain>
    </source>
</reference>
<dbReference type="Gene3D" id="3.40.630.30">
    <property type="match status" value="1"/>
</dbReference>
<gene>
    <name evidence="2" type="ORF">BKA05_002185</name>
</gene>
<dbReference type="Pfam" id="PF00583">
    <property type="entry name" value="Acetyltransf_1"/>
    <property type="match status" value="1"/>
</dbReference>
<evidence type="ECO:0000313" key="3">
    <source>
        <dbReference type="Proteomes" id="UP000537326"/>
    </source>
</evidence>
<evidence type="ECO:0000313" key="2">
    <source>
        <dbReference type="EMBL" id="NYI10670.1"/>
    </source>
</evidence>
<comment type="caution">
    <text evidence="2">The sequence shown here is derived from an EMBL/GenBank/DDBJ whole genome shotgun (WGS) entry which is preliminary data.</text>
</comment>
<dbReference type="GO" id="GO:0016747">
    <property type="term" value="F:acyltransferase activity, transferring groups other than amino-acyl groups"/>
    <property type="evidence" value="ECO:0007669"/>
    <property type="project" value="InterPro"/>
</dbReference>
<organism evidence="2 3">
    <name type="scientific">Nocardioides marinus</name>
    <dbReference type="NCBI Taxonomy" id="374514"/>
    <lineage>
        <taxon>Bacteria</taxon>
        <taxon>Bacillati</taxon>
        <taxon>Actinomycetota</taxon>
        <taxon>Actinomycetes</taxon>
        <taxon>Propionibacteriales</taxon>
        <taxon>Nocardioidaceae</taxon>
        <taxon>Nocardioides</taxon>
    </lineage>
</organism>
<dbReference type="EMBL" id="JACBZI010000001">
    <property type="protein sequence ID" value="NYI10670.1"/>
    <property type="molecule type" value="Genomic_DNA"/>
</dbReference>
<dbReference type="InterPro" id="IPR000182">
    <property type="entry name" value="GNAT_dom"/>
</dbReference>
<keyword evidence="2" id="KW-0808">Transferase</keyword>
<dbReference type="InterPro" id="IPR016181">
    <property type="entry name" value="Acyl_CoA_acyltransferase"/>
</dbReference>
<sequence length="295" mass="31552">MAESRAGLVVRPMRPEDVEVAEQISAEAFLQVDLATRRATDPEPERRPAARSQRWIDRTARLLATDGPGCWVADLDGRTVGMATSLRRETLWALATFAVLPEAQGGVGRPLLDAALQHSVGCLRGLLSSSSDPRAVRRYQAAGFDLHPQMVLSGRPDTSTAPTLGAVREARSSDRELMDSVDRRCRGAGRGSDHDLLAEMAPALVLESRSASGYVYADDGRVAALAATDRRTAARLLWAALLTATGDAEVPHVTGANQWALQVGLAAGLTVRTEGYLGVRGMKPPTPYLHNGALL</sequence>
<name>A0A7Y9YHQ2_9ACTN</name>
<proteinExistence type="predicted"/>
<feature type="domain" description="N-acetyltransferase" evidence="1">
    <location>
        <begin position="8"/>
        <end position="174"/>
    </location>
</feature>
<evidence type="ECO:0000259" key="1">
    <source>
        <dbReference type="PROSITE" id="PS51186"/>
    </source>
</evidence>
<dbReference type="CDD" id="cd04301">
    <property type="entry name" value="NAT_SF"/>
    <property type="match status" value="1"/>
</dbReference>
<accession>A0A7Y9YHQ2</accession>
<protein>
    <submittedName>
        <fullName evidence="2">Putative N-acetyltransferase YhbS</fullName>
    </submittedName>
</protein>
<dbReference type="AlphaFoldDB" id="A0A7Y9YHQ2"/>